<feature type="domain" description="NACHT" evidence="1">
    <location>
        <begin position="457"/>
        <end position="617"/>
    </location>
</feature>
<dbReference type="InterPro" id="IPR036322">
    <property type="entry name" value="WD40_repeat_dom_sf"/>
</dbReference>
<dbReference type="PANTHER" id="PTHR19871:SF14">
    <property type="entry name" value="DUF4062 DOMAIN-CONTAINING PROTEIN"/>
    <property type="match status" value="1"/>
</dbReference>
<dbReference type="InterPro" id="IPR027417">
    <property type="entry name" value="P-loop_NTPase"/>
</dbReference>
<dbReference type="InterPro" id="IPR007111">
    <property type="entry name" value="NACHT_NTPase"/>
</dbReference>
<accession>K1QC34</accession>
<dbReference type="InterPro" id="IPR052752">
    <property type="entry name" value="NACHT-WD_repeat"/>
</dbReference>
<dbReference type="InParanoid" id="K1QC34"/>
<dbReference type="InterPro" id="IPR019775">
    <property type="entry name" value="WD40_repeat_CS"/>
</dbReference>
<dbReference type="SUPFAM" id="SSF50978">
    <property type="entry name" value="WD40 repeat-like"/>
    <property type="match status" value="1"/>
</dbReference>
<organism evidence="2">
    <name type="scientific">Magallana gigas</name>
    <name type="common">Pacific oyster</name>
    <name type="synonym">Crassostrea gigas</name>
    <dbReference type="NCBI Taxonomy" id="29159"/>
    <lineage>
        <taxon>Eukaryota</taxon>
        <taxon>Metazoa</taxon>
        <taxon>Spiralia</taxon>
        <taxon>Lophotrochozoa</taxon>
        <taxon>Mollusca</taxon>
        <taxon>Bivalvia</taxon>
        <taxon>Autobranchia</taxon>
        <taxon>Pteriomorphia</taxon>
        <taxon>Ostreida</taxon>
        <taxon>Ostreoidea</taxon>
        <taxon>Ostreidae</taxon>
        <taxon>Magallana</taxon>
    </lineage>
</organism>
<dbReference type="SUPFAM" id="SSF50998">
    <property type="entry name" value="Quinoprotein alcohol dehydrogenase-like"/>
    <property type="match status" value="1"/>
</dbReference>
<dbReference type="InterPro" id="IPR015943">
    <property type="entry name" value="WD40/YVTN_repeat-like_dom_sf"/>
</dbReference>
<dbReference type="HOGENOM" id="CLU_001985_0_0_1"/>
<dbReference type="Gene3D" id="3.40.50.300">
    <property type="entry name" value="P-loop containing nucleotide triphosphate hydrolases"/>
    <property type="match status" value="1"/>
</dbReference>
<dbReference type="Pfam" id="PF05729">
    <property type="entry name" value="NACHT"/>
    <property type="match status" value="1"/>
</dbReference>
<gene>
    <name evidence="2" type="ORF">CGI_10025782</name>
</gene>
<evidence type="ECO:0000313" key="2">
    <source>
        <dbReference type="EMBL" id="EKC34422.1"/>
    </source>
</evidence>
<dbReference type="EMBL" id="JH819116">
    <property type="protein sequence ID" value="EKC34422.1"/>
    <property type="molecule type" value="Genomic_DNA"/>
</dbReference>
<dbReference type="PROSITE" id="PS50294">
    <property type="entry name" value="WD_REPEATS_REGION"/>
    <property type="match status" value="2"/>
</dbReference>
<evidence type="ECO:0000259" key="1">
    <source>
        <dbReference type="Pfam" id="PF05729"/>
    </source>
</evidence>
<dbReference type="InterPro" id="IPR011047">
    <property type="entry name" value="Quinoprotein_ADH-like_sf"/>
</dbReference>
<protein>
    <submittedName>
        <fullName evidence="2">NACHT and WD repeat domain-containing protein 1</fullName>
    </submittedName>
</protein>
<dbReference type="SUPFAM" id="SSF52540">
    <property type="entry name" value="P-loop containing nucleoside triphosphate hydrolases"/>
    <property type="match status" value="1"/>
</dbReference>
<dbReference type="PROSITE" id="PS00678">
    <property type="entry name" value="WD_REPEATS_1"/>
    <property type="match status" value="1"/>
</dbReference>
<dbReference type="FunCoup" id="K1QC34">
    <property type="interactions" value="28"/>
</dbReference>
<dbReference type="InterPro" id="IPR001680">
    <property type="entry name" value="WD40_rpt"/>
</dbReference>
<dbReference type="Pfam" id="PF00400">
    <property type="entry name" value="WD40"/>
    <property type="match status" value="2"/>
</dbReference>
<proteinExistence type="predicted"/>
<dbReference type="SMART" id="SM00320">
    <property type="entry name" value="WD40"/>
    <property type="match status" value="4"/>
</dbReference>
<dbReference type="PROSITE" id="PS50082">
    <property type="entry name" value="WD_REPEATS_2"/>
    <property type="match status" value="2"/>
</dbReference>
<reference evidence="2" key="1">
    <citation type="journal article" date="2012" name="Nature">
        <title>The oyster genome reveals stress adaptation and complexity of shell formation.</title>
        <authorList>
            <person name="Zhang G."/>
            <person name="Fang X."/>
            <person name="Guo X."/>
            <person name="Li L."/>
            <person name="Luo R."/>
            <person name="Xu F."/>
            <person name="Yang P."/>
            <person name="Zhang L."/>
            <person name="Wang X."/>
            <person name="Qi H."/>
            <person name="Xiong Z."/>
            <person name="Que H."/>
            <person name="Xie Y."/>
            <person name="Holland P.W."/>
            <person name="Paps J."/>
            <person name="Zhu Y."/>
            <person name="Wu F."/>
            <person name="Chen Y."/>
            <person name="Wang J."/>
            <person name="Peng C."/>
            <person name="Meng J."/>
            <person name="Yang L."/>
            <person name="Liu J."/>
            <person name="Wen B."/>
            <person name="Zhang N."/>
            <person name="Huang Z."/>
            <person name="Zhu Q."/>
            <person name="Feng Y."/>
            <person name="Mount A."/>
            <person name="Hedgecock D."/>
            <person name="Xu Z."/>
            <person name="Liu Y."/>
            <person name="Domazet-Loso T."/>
            <person name="Du Y."/>
            <person name="Sun X."/>
            <person name="Zhang S."/>
            <person name="Liu B."/>
            <person name="Cheng P."/>
            <person name="Jiang X."/>
            <person name="Li J."/>
            <person name="Fan D."/>
            <person name="Wang W."/>
            <person name="Fu W."/>
            <person name="Wang T."/>
            <person name="Wang B."/>
            <person name="Zhang J."/>
            <person name="Peng Z."/>
            <person name="Li Y."/>
            <person name="Li N."/>
            <person name="Wang J."/>
            <person name="Chen M."/>
            <person name="He Y."/>
            <person name="Tan F."/>
            <person name="Song X."/>
            <person name="Zheng Q."/>
            <person name="Huang R."/>
            <person name="Yang H."/>
            <person name="Du X."/>
            <person name="Chen L."/>
            <person name="Yang M."/>
            <person name="Gaffney P.M."/>
            <person name="Wang S."/>
            <person name="Luo L."/>
            <person name="She Z."/>
            <person name="Ming Y."/>
            <person name="Huang W."/>
            <person name="Zhang S."/>
            <person name="Huang B."/>
            <person name="Zhang Y."/>
            <person name="Qu T."/>
            <person name="Ni P."/>
            <person name="Miao G."/>
            <person name="Wang J."/>
            <person name="Wang Q."/>
            <person name="Steinberg C.E."/>
            <person name="Wang H."/>
            <person name="Li N."/>
            <person name="Qian L."/>
            <person name="Zhang G."/>
            <person name="Li Y."/>
            <person name="Yang H."/>
            <person name="Liu X."/>
            <person name="Wang J."/>
            <person name="Yin Y."/>
            <person name="Wang J."/>
        </authorList>
    </citation>
    <scope>NUCLEOTIDE SEQUENCE [LARGE SCALE GENOMIC DNA]</scope>
    <source>
        <strain evidence="2">05x7-T-G4-1.051#20</strain>
    </source>
</reference>
<dbReference type="PANTHER" id="PTHR19871">
    <property type="entry name" value="BETA TRANSDUCIN-RELATED PROTEIN"/>
    <property type="match status" value="1"/>
</dbReference>
<name>K1QC34_MAGGI</name>
<sequence>MEALSRRVLEGRLENLPPEKKTDVAVFLSSTFTDLSVERNHIMNQVTPVLNKYCLQNKLTFRFIDMRWGVRDEASVDHTTEEIVLDALRIAKEDSKGPFFLCFLGDKYGSRLLPHYIEAKEFKLLRRIAMRRGYDVTIMDEWFERDDNAEPAVYRLRMKTKAFRISIKDKAKWNQTQGKLQTILRAASDEAYTDRLISKESRHVYFKSVTESEVEQGVIYQDPVKDKVIVYFRKFLDIDVHDNIAWRFTDLKEGKIDSEAEELRERLKITRVQPILGPAQLKKYHLNWTSTGIDETDEQHKNYIDNLIEDIIKKLKDQVNQCLKDDHKFSPLFQEVLHHLHLCKKETELFVVRNDILESVKERMFLVYDTTKKLVTVPFDEIQNNVFWKSQDLELDETTFSKKSQEIKAEYERIQESLDRFDCKFIHSGFFKNNDCDPDVNMRELYTQLPEFKYFSRPVVLFGCSGSGKTAMMAQVVKESKNWFPNSVSVVRFLGTSLLSFSIKDVLYSICAQILAVYKINIPSYIDLEKDYQFLVQFFQSLLWKIDTKDRPLVIILDSIDQLKDMNDAHAMHWLPVHLPLNVHIVISMIPSIHCCLENILCKMPHSEQYLEIPEMPVDIANDMITIRLRAQNRRITKIQRKFVLSKFENCPHPLYLRMILDQAATWRSTTVTSDLSVGDDITMAINKYFTSLERKHGEVTTQKTMAYLSASRDGVSVTELEDLLSLSDEVLQDTYIYHLPPNDKHVRIPPSIIVQMMTDIRPYIIVRNVCHARYLQGETIMSVHCQLAEYFEGIWFERVKPLSLYKVKKGEYPNADRGIRPQMIKHMHMYNERKLSELPYHLIKSHQFEKFRNLCGTNFEFLQGIVCAFSVFEAIMMLKLALQTMDFAGEIDSPQLYQDLDNVHKILLLSSENISRDRNNLAVEIISHFGPNYSGSESLGSLVRAAMSSLRDSETPALIPLTRIAPGPDSVLKFSITAEVFSRNSDDWNRQYKHVLCVDETKSVVRCIYTIGAQRYLYTISLENYGIVKSRHDVHLQAESVLMAGGDRFIVLENSESVELYEVSSWKKIPLKYSPVDCVAVSHSGRVLAYSAVLFAKVVVCQIGDPDSEPKELFRLDLENVISLMISYDDQILVVFDSEEKLTTYDIATAKALYTKEIKKDESQFRPKQHHSVVKEKLGRCVKLTRNNTLIRLDPSTVTVCSSDLRTGEHLHTLRASESGSGDLIALHASEKLVATVDRNKWGYLNVWRVWNLQTGELVSSPDNVMEPQTSGDFKTSIVNMLLFGSETLFLATIERQNCSAVKISYLGTETSPLPEATPYCNLIGHNGTILEMCLAYGDSSLVTVANDNTIKVWDFHRLAVQFQEKFGNNPDLERVRCHFKDQLLTESKTTIFDISRNNKKAFIATDIGQLIIHDIENNIIEYSQNLNDKPVEFLLVSSSGQLVVMATLKGNITVLSADDNEVKHRFKHSQEIVNCMAEKNNILVVGTSGMAAKGSVWDITSGTLLKELDLLYSLSVVALTSAGDKIVTSLFEYPLVLSITTDNNSMDMTQVDTAMTAASCVAIDNSDSLALIGSTDGQIRVIDLDGKYKFRLGQISSVMTAVFTPNGKRVVSAGYKNIFVWDLDQERLLYRVKKHTNFISKILFDETGKIMVTASWDKNIAVWDVPSGMSIATYYGHYKLNEVKITCDGGKVIFIPDVVNHIGILEPNKMLQHMMKGDRTVVRDSMLKAQALSFSGQKITQLTSQACTIL</sequence>
<dbReference type="Gene3D" id="2.130.10.10">
    <property type="entry name" value="YVTN repeat-like/Quinoprotein amine dehydrogenase"/>
    <property type="match status" value="3"/>
</dbReference>